<sequence length="217" mass="24869">MILTGSILDIIFSDQRDYVRLIWGEIVSQVTNDSRRKIDLCIKTEDGTKELSHSECAREATLVKIIKDRSKSLRTNKCILDKYLESNIPDEALNDTAIFGLQLAALDGQLIGVDLLDEGLYFGFDGPAFKFPAQICSIDVLRQALEILYYFKEKIIKKAKYLHPNSGDNKITNLLHSENIEKPNHFKINYIRKTYFEPKQQSLANESKNLYTKFGNK</sequence>
<keyword evidence="2" id="KW-1185">Reference proteome</keyword>
<evidence type="ECO:0000313" key="2">
    <source>
        <dbReference type="Proteomes" id="UP000266673"/>
    </source>
</evidence>
<comment type="caution">
    <text evidence="1">The sequence shown here is derived from an EMBL/GenBank/DDBJ whole genome shotgun (WGS) entry which is preliminary data.</text>
</comment>
<gene>
    <name evidence="1" type="ORF">C2G38_1595224</name>
</gene>
<dbReference type="EMBL" id="QKWP01000761">
    <property type="protein sequence ID" value="RIB15223.1"/>
    <property type="molecule type" value="Genomic_DNA"/>
</dbReference>
<proteinExistence type="predicted"/>
<dbReference type="OrthoDB" id="2387761at2759"/>
<name>A0A397V5K0_9GLOM</name>
<dbReference type="Proteomes" id="UP000266673">
    <property type="component" value="Unassembled WGS sequence"/>
</dbReference>
<organism evidence="1 2">
    <name type="scientific">Gigaspora rosea</name>
    <dbReference type="NCBI Taxonomy" id="44941"/>
    <lineage>
        <taxon>Eukaryota</taxon>
        <taxon>Fungi</taxon>
        <taxon>Fungi incertae sedis</taxon>
        <taxon>Mucoromycota</taxon>
        <taxon>Glomeromycotina</taxon>
        <taxon>Glomeromycetes</taxon>
        <taxon>Diversisporales</taxon>
        <taxon>Gigasporaceae</taxon>
        <taxon>Gigaspora</taxon>
    </lineage>
</organism>
<dbReference type="AlphaFoldDB" id="A0A397V5K0"/>
<evidence type="ECO:0000313" key="1">
    <source>
        <dbReference type="EMBL" id="RIB15223.1"/>
    </source>
</evidence>
<accession>A0A397V5K0</accession>
<protein>
    <submittedName>
        <fullName evidence="1">Uncharacterized protein</fullName>
    </submittedName>
</protein>
<reference evidence="1 2" key="1">
    <citation type="submission" date="2018-06" db="EMBL/GenBank/DDBJ databases">
        <title>Comparative genomics reveals the genomic features of Rhizophagus irregularis, R. cerebriforme, R. diaphanum and Gigaspora rosea, and their symbiotic lifestyle signature.</title>
        <authorList>
            <person name="Morin E."/>
            <person name="San Clemente H."/>
            <person name="Chen E.C.H."/>
            <person name="De La Providencia I."/>
            <person name="Hainaut M."/>
            <person name="Kuo A."/>
            <person name="Kohler A."/>
            <person name="Murat C."/>
            <person name="Tang N."/>
            <person name="Roy S."/>
            <person name="Loubradou J."/>
            <person name="Henrissat B."/>
            <person name="Grigoriev I.V."/>
            <person name="Corradi N."/>
            <person name="Roux C."/>
            <person name="Martin F.M."/>
        </authorList>
    </citation>
    <scope>NUCLEOTIDE SEQUENCE [LARGE SCALE GENOMIC DNA]</scope>
    <source>
        <strain evidence="1 2">DAOM 194757</strain>
    </source>
</reference>